<evidence type="ECO:0000313" key="2">
    <source>
        <dbReference type="Proteomes" id="UP000184028"/>
    </source>
</evidence>
<dbReference type="Proteomes" id="UP000184028">
    <property type="component" value="Unassembled WGS sequence"/>
</dbReference>
<dbReference type="EMBL" id="FRBT01000001">
    <property type="protein sequence ID" value="SHL13862.1"/>
    <property type="molecule type" value="Genomic_DNA"/>
</dbReference>
<dbReference type="AlphaFoldDB" id="A0A1M6Y6S4"/>
<proteinExistence type="predicted"/>
<dbReference type="PROSITE" id="PS51257">
    <property type="entry name" value="PROKAR_LIPOPROTEIN"/>
    <property type="match status" value="1"/>
</dbReference>
<name>A0A1M6Y6S4_9FLAO</name>
<protein>
    <recommendedName>
        <fullName evidence="3">Lipoprotein</fullName>
    </recommendedName>
</protein>
<evidence type="ECO:0000313" key="1">
    <source>
        <dbReference type="EMBL" id="SHL13862.1"/>
    </source>
</evidence>
<dbReference type="STRING" id="946677.SAMN05444484_101439"/>
<dbReference type="RefSeq" id="WP_068843260.1">
    <property type="nucleotide sequence ID" value="NZ_FRBT01000001.1"/>
</dbReference>
<keyword evidence="2" id="KW-1185">Reference proteome</keyword>
<reference evidence="2" key="1">
    <citation type="submission" date="2016-11" db="EMBL/GenBank/DDBJ databases">
        <authorList>
            <person name="Varghese N."/>
            <person name="Submissions S."/>
        </authorList>
    </citation>
    <scope>NUCLEOTIDE SEQUENCE [LARGE SCALE GENOMIC DNA]</scope>
    <source>
        <strain evidence="2">DSM 24724</strain>
    </source>
</reference>
<sequence length="172" mass="19223">MKKILTLFAVVGLIVFSSCEGPEGPPGQDGLIAEVFELQNVNFAYNANDGYNIYQKLNPTIFPSDVILIYRLAGTIDSNTPVWQQIPRTLYTSKGELDYDFDFSKQDFTIYAGGNYDLSLTPEFLNKQTFRIVIVPGGFSTTGKSANKSEFSDYNAVIKKYNIDDSNVKKLN</sequence>
<evidence type="ECO:0008006" key="3">
    <source>
        <dbReference type="Google" id="ProtNLM"/>
    </source>
</evidence>
<gene>
    <name evidence="1" type="ORF">SAMN05444484_101439</name>
</gene>
<accession>A0A1M6Y6S4</accession>
<organism evidence="1 2">
    <name type="scientific">Flavobacterium chilense</name>
    <dbReference type="NCBI Taxonomy" id="946677"/>
    <lineage>
        <taxon>Bacteria</taxon>
        <taxon>Pseudomonadati</taxon>
        <taxon>Bacteroidota</taxon>
        <taxon>Flavobacteriia</taxon>
        <taxon>Flavobacteriales</taxon>
        <taxon>Flavobacteriaceae</taxon>
        <taxon>Flavobacterium</taxon>
    </lineage>
</organism>
<dbReference type="OrthoDB" id="1524444at2"/>